<evidence type="ECO:0000313" key="4">
    <source>
        <dbReference type="Proteomes" id="UP001596104"/>
    </source>
</evidence>
<reference evidence="4" key="1">
    <citation type="journal article" date="2019" name="Int. J. Syst. Evol. Microbiol.">
        <title>The Global Catalogue of Microorganisms (GCM) 10K type strain sequencing project: providing services to taxonomists for standard genome sequencing and annotation.</title>
        <authorList>
            <consortium name="The Broad Institute Genomics Platform"/>
            <consortium name="The Broad Institute Genome Sequencing Center for Infectious Disease"/>
            <person name="Wu L."/>
            <person name="Ma J."/>
        </authorList>
    </citation>
    <scope>NUCLEOTIDE SEQUENCE [LARGE SCALE GENOMIC DNA]</scope>
    <source>
        <strain evidence="4">CGMCC 1.16326</strain>
    </source>
</reference>
<dbReference type="PROSITE" id="PS51352">
    <property type="entry name" value="THIOREDOXIN_2"/>
    <property type="match status" value="1"/>
</dbReference>
<feature type="signal peptide" evidence="1">
    <location>
        <begin position="1"/>
        <end position="20"/>
    </location>
</feature>
<evidence type="ECO:0000313" key="3">
    <source>
        <dbReference type="EMBL" id="MFC5393739.1"/>
    </source>
</evidence>
<evidence type="ECO:0000256" key="1">
    <source>
        <dbReference type="SAM" id="SignalP"/>
    </source>
</evidence>
<dbReference type="InterPro" id="IPR000866">
    <property type="entry name" value="AhpC/TSA"/>
</dbReference>
<dbReference type="Proteomes" id="UP001596104">
    <property type="component" value="Unassembled WGS sequence"/>
</dbReference>
<feature type="chain" id="PRO_5047500683" evidence="1">
    <location>
        <begin position="21"/>
        <end position="187"/>
    </location>
</feature>
<dbReference type="EMBL" id="JBHSLV010000021">
    <property type="protein sequence ID" value="MFC5393739.1"/>
    <property type="molecule type" value="Genomic_DNA"/>
</dbReference>
<dbReference type="Gene3D" id="3.40.30.10">
    <property type="entry name" value="Glutaredoxin"/>
    <property type="match status" value="1"/>
</dbReference>
<feature type="domain" description="Thioredoxin" evidence="2">
    <location>
        <begin position="37"/>
        <end position="186"/>
    </location>
</feature>
<dbReference type="PANTHER" id="PTHR42852">
    <property type="entry name" value="THIOL:DISULFIDE INTERCHANGE PROTEIN DSBE"/>
    <property type="match status" value="1"/>
</dbReference>
<keyword evidence="1" id="KW-0732">Signal</keyword>
<comment type="caution">
    <text evidence="3">The sequence shown here is derived from an EMBL/GenBank/DDBJ whole genome shotgun (WGS) entry which is preliminary data.</text>
</comment>
<name>A0ABW0HER3_9HYPH</name>
<dbReference type="CDD" id="cd02966">
    <property type="entry name" value="TlpA_like_family"/>
    <property type="match status" value="1"/>
</dbReference>
<dbReference type="InterPro" id="IPR013766">
    <property type="entry name" value="Thioredoxin_domain"/>
</dbReference>
<proteinExistence type="predicted"/>
<dbReference type="InterPro" id="IPR036249">
    <property type="entry name" value="Thioredoxin-like_sf"/>
</dbReference>
<dbReference type="SUPFAM" id="SSF52833">
    <property type="entry name" value="Thioredoxin-like"/>
    <property type="match status" value="1"/>
</dbReference>
<gene>
    <name evidence="3" type="ORF">ACFPPC_13920</name>
</gene>
<sequence length="187" mass="20640">MTRRLALQVSLGLFAAPAMAEARLPQFRTARYQFIELDPVEPLAPLPLSGLDGKPAIARPVPGKVNLVYLWATWCPVCRITLPRFERQLADFRARDVEIVSISTDDRDLAHVRDYLKRLGIKRLPVFYDRAGKALADAGSGQPLSTAEGLPVIYVTDRRGGVRGYMLGEADWGSPAALALLDDVGRR</sequence>
<dbReference type="Pfam" id="PF00578">
    <property type="entry name" value="AhpC-TSA"/>
    <property type="match status" value="1"/>
</dbReference>
<keyword evidence="4" id="KW-1185">Reference proteome</keyword>
<organism evidence="3 4">
    <name type="scientific">Bosea vestrisii</name>
    <dbReference type="NCBI Taxonomy" id="151416"/>
    <lineage>
        <taxon>Bacteria</taxon>
        <taxon>Pseudomonadati</taxon>
        <taxon>Pseudomonadota</taxon>
        <taxon>Alphaproteobacteria</taxon>
        <taxon>Hyphomicrobiales</taxon>
        <taxon>Boseaceae</taxon>
        <taxon>Bosea</taxon>
    </lineage>
</organism>
<dbReference type="PANTHER" id="PTHR42852:SF13">
    <property type="entry name" value="PROTEIN DIPZ"/>
    <property type="match status" value="1"/>
</dbReference>
<accession>A0ABW0HER3</accession>
<evidence type="ECO:0000259" key="2">
    <source>
        <dbReference type="PROSITE" id="PS51352"/>
    </source>
</evidence>
<protein>
    <submittedName>
        <fullName evidence="3">TlpA disulfide reductase family protein</fullName>
    </submittedName>
</protein>
<dbReference type="RefSeq" id="WP_291671833.1">
    <property type="nucleotide sequence ID" value="NZ_JBHSLV010000021.1"/>
</dbReference>
<dbReference type="InterPro" id="IPR050553">
    <property type="entry name" value="Thioredoxin_ResA/DsbE_sf"/>
</dbReference>